<organism evidence="9 10">
    <name type="scientific">Trichoderma asperellum</name>
    <name type="common">Filamentous fungus</name>
    <dbReference type="NCBI Taxonomy" id="101201"/>
    <lineage>
        <taxon>Eukaryota</taxon>
        <taxon>Fungi</taxon>
        <taxon>Dikarya</taxon>
        <taxon>Ascomycota</taxon>
        <taxon>Pezizomycotina</taxon>
        <taxon>Sordariomycetes</taxon>
        <taxon>Hypocreomycetidae</taxon>
        <taxon>Hypocreales</taxon>
        <taxon>Hypocreaceae</taxon>
        <taxon>Trichoderma</taxon>
    </lineage>
</organism>
<evidence type="ECO:0000256" key="3">
    <source>
        <dbReference type="ARBA" id="ARBA00022801"/>
    </source>
</evidence>
<feature type="transmembrane region" description="Helical" evidence="7">
    <location>
        <begin position="916"/>
        <end position="938"/>
    </location>
</feature>
<feature type="compositionally biased region" description="Acidic residues" evidence="6">
    <location>
        <begin position="31"/>
        <end position="45"/>
    </location>
</feature>
<evidence type="ECO:0000256" key="2">
    <source>
        <dbReference type="ARBA" id="ARBA00022670"/>
    </source>
</evidence>
<evidence type="ECO:0000259" key="8">
    <source>
        <dbReference type="Pfam" id="PF00082"/>
    </source>
</evidence>
<keyword evidence="7" id="KW-0472">Membrane</keyword>
<keyword evidence="4 5" id="KW-0720">Serine protease</keyword>
<evidence type="ECO:0000313" key="10">
    <source>
        <dbReference type="Proteomes" id="UP000517252"/>
    </source>
</evidence>
<dbReference type="CDD" id="cd07491">
    <property type="entry name" value="Peptidases_S8_7"/>
    <property type="match status" value="1"/>
</dbReference>
<dbReference type="GO" id="GO:0004252">
    <property type="term" value="F:serine-type endopeptidase activity"/>
    <property type="evidence" value="ECO:0007669"/>
    <property type="project" value="UniProtKB-UniRule"/>
</dbReference>
<evidence type="ECO:0000256" key="5">
    <source>
        <dbReference type="PROSITE-ProRule" id="PRU01240"/>
    </source>
</evidence>
<feature type="compositionally biased region" description="Basic and acidic residues" evidence="6">
    <location>
        <begin position="20"/>
        <end position="30"/>
    </location>
</feature>
<dbReference type="PANTHER" id="PTHR43399:SF4">
    <property type="entry name" value="CELL WALL-ASSOCIATED PROTEASE"/>
    <property type="match status" value="1"/>
</dbReference>
<dbReference type="GO" id="GO:0006508">
    <property type="term" value="P:proteolysis"/>
    <property type="evidence" value="ECO:0007669"/>
    <property type="project" value="UniProtKB-KW"/>
</dbReference>
<evidence type="ECO:0000256" key="1">
    <source>
        <dbReference type="ARBA" id="ARBA00011073"/>
    </source>
</evidence>
<dbReference type="Pfam" id="PF00082">
    <property type="entry name" value="Peptidase_S8"/>
    <property type="match status" value="1"/>
</dbReference>
<dbReference type="AlphaFoldDB" id="A0A6V8QVZ6"/>
<feature type="active site" description="Charge relay system" evidence="5">
    <location>
        <position position="756"/>
    </location>
</feature>
<dbReference type="SUPFAM" id="SSF52743">
    <property type="entry name" value="Subtilisin-like"/>
    <property type="match status" value="1"/>
</dbReference>
<dbReference type="InterPro" id="IPR000209">
    <property type="entry name" value="Peptidase_S8/S53_dom"/>
</dbReference>
<evidence type="ECO:0000313" key="9">
    <source>
        <dbReference type="EMBL" id="GFP56202.1"/>
    </source>
</evidence>
<feature type="compositionally biased region" description="Acidic residues" evidence="6">
    <location>
        <begin position="1"/>
        <end position="10"/>
    </location>
</feature>
<dbReference type="SMART" id="SM00248">
    <property type="entry name" value="ANK"/>
    <property type="match status" value="4"/>
</dbReference>
<protein>
    <submittedName>
        <fullName evidence="9">Intracellular serine protease</fullName>
    </submittedName>
</protein>
<feature type="active site" description="Charge relay system" evidence="5">
    <location>
        <position position="915"/>
    </location>
</feature>
<accession>A0A6V8QVZ6</accession>
<feature type="region of interest" description="Disordered" evidence="6">
    <location>
        <begin position="1"/>
        <end position="52"/>
    </location>
</feature>
<feature type="active site" description="Charge relay system" evidence="5">
    <location>
        <position position="718"/>
    </location>
</feature>
<feature type="domain" description="Peptidase S8/S53" evidence="8">
    <location>
        <begin position="712"/>
        <end position="929"/>
    </location>
</feature>
<evidence type="ECO:0000256" key="6">
    <source>
        <dbReference type="SAM" id="MobiDB-lite"/>
    </source>
</evidence>
<dbReference type="InterPro" id="IPR036770">
    <property type="entry name" value="Ankyrin_rpt-contain_sf"/>
</dbReference>
<dbReference type="EMBL" id="BLZH01000006">
    <property type="protein sequence ID" value="GFP56202.1"/>
    <property type="molecule type" value="Genomic_DNA"/>
</dbReference>
<feature type="compositionally biased region" description="Basic and acidic residues" evidence="6">
    <location>
        <begin position="270"/>
        <end position="303"/>
    </location>
</feature>
<dbReference type="Pfam" id="PF00023">
    <property type="entry name" value="Ank"/>
    <property type="match status" value="1"/>
</dbReference>
<keyword evidence="2 5" id="KW-0645">Protease</keyword>
<keyword evidence="7" id="KW-0812">Transmembrane</keyword>
<feature type="region of interest" description="Disordered" evidence="6">
    <location>
        <begin position="270"/>
        <end position="378"/>
    </location>
</feature>
<dbReference type="PRINTS" id="PR00723">
    <property type="entry name" value="SUBTILISIN"/>
</dbReference>
<dbReference type="InterPro" id="IPR002110">
    <property type="entry name" value="Ankyrin_rpt"/>
</dbReference>
<name>A0A6V8QVZ6_TRIAP</name>
<dbReference type="PANTHER" id="PTHR43399">
    <property type="entry name" value="SUBTILISIN-RELATED"/>
    <property type="match status" value="1"/>
</dbReference>
<sequence>MSPLIDDEEREAGSLAVGEEVEKAESKAGDESSEDESDSDEEDGETDNRNGKISVKDLLEKVLKAIKNGDKDLTNSSQLKAFKAGDGNILASNTGDLRQPTALHIMAAMDKKELPKLDSKMEPLIKHLVEHENDTLSSLDRSGHTPLFLAIEAKKEKMVQWMCESHPKISTILAITSNDKDKMNCLHIGIDKRVKFLDLLIEKADPETLAAKDGDGNTPLHLAVEYKKCKKEQLDIIQKIIAKSDIVVQHNENGDFNDNGLSPYLHHKENVRKAQAKEKDKEKKKLKEEKERDKGNTRVRPDGVEVDNSAQTRDSAAKSQESSGPGGPTNPSGQATDPSSRPDKRPTIQTDSRNKYGGRTQPAMNVSSPATGTAPPLVNRDDLKKLALHVPDAAVRQAADARSVTDSGHKSKVDETVLKDVERLLKLHYLRSRSYNSAMEILYGRNTTSDLELYFDLSGHANITQTGLENLLSKLKFEDILQYVAIPKLSVEVNVNTANSKRARGSGRSSKQDGDGRRDLCYIFDRLRKKGVKTVLKVIIDDSTMPAHSDEAIEDALKFMDVEIWDWKRTDLCSEVIYRVASKAREVHLYWSGNNAVLRGWSEEGGLKRLSQLKTVHLHIQQGLESSQRTKHNVEDFCDRMKKLCPEINVLKEWPIVQREQMDINALMSGDQAEHTTKHEWIQCMKEFRRLLFDAERYYERGKVEETIEEPIKIALIDDGVDVKDLEFSFIGGRTFCKRDEEHNLNDPYYVSSTGHGTIMAKQIHLLCPRAQFYVLRLEDHASEEGGRQITAKSAAQAIMAAVRKKVHIISMSWTIDPPEDEEERRLLDFAIGTAANENILLFCSASDKGAKSSETYPSKATKKIFTIGAATSSGMADPWVGNLGNINFTFPGTKVEMDGLRTDDSSSREVSGSSIATALAAGLAGLVLYCVQVRLLLATDHEKQKARRDFQLLKQHDYMMKALKDIGTTEESNHKFIEVWEVFGKKVEEKERYDQERWLDLIAEVGI</sequence>
<dbReference type="Proteomes" id="UP000517252">
    <property type="component" value="Unassembled WGS sequence"/>
</dbReference>
<reference evidence="9 10" key="1">
    <citation type="submission" date="2020-07" db="EMBL/GenBank/DDBJ databases">
        <title>Trichoderma asperellum IC-1 whole genome shotgun sequence.</title>
        <authorList>
            <person name="Kanamasa S."/>
            <person name="Takahashi H."/>
        </authorList>
    </citation>
    <scope>NUCLEOTIDE SEQUENCE [LARGE SCALE GENOMIC DNA]</scope>
    <source>
        <strain evidence="9 10">IC-1</strain>
    </source>
</reference>
<dbReference type="InterPro" id="IPR051048">
    <property type="entry name" value="Peptidase_S8/S53_subtilisin"/>
</dbReference>
<dbReference type="OrthoDB" id="5093543at2759"/>
<dbReference type="PROSITE" id="PS51892">
    <property type="entry name" value="SUBTILASE"/>
    <property type="match status" value="1"/>
</dbReference>
<comment type="similarity">
    <text evidence="1 5">Belongs to the peptidase S8 family.</text>
</comment>
<proteinExistence type="inferred from homology"/>
<evidence type="ECO:0000256" key="4">
    <source>
        <dbReference type="ARBA" id="ARBA00022825"/>
    </source>
</evidence>
<dbReference type="SUPFAM" id="SSF48403">
    <property type="entry name" value="Ankyrin repeat"/>
    <property type="match status" value="1"/>
</dbReference>
<feature type="compositionally biased region" description="Polar residues" evidence="6">
    <location>
        <begin position="308"/>
        <end position="321"/>
    </location>
</feature>
<dbReference type="Gene3D" id="3.40.50.200">
    <property type="entry name" value="Peptidase S8/S53 domain"/>
    <property type="match status" value="1"/>
</dbReference>
<dbReference type="Gene3D" id="1.25.40.20">
    <property type="entry name" value="Ankyrin repeat-containing domain"/>
    <property type="match status" value="1"/>
</dbReference>
<gene>
    <name evidence="9" type="ORF">TASIC1_0006037200</name>
</gene>
<evidence type="ECO:0000256" key="7">
    <source>
        <dbReference type="SAM" id="Phobius"/>
    </source>
</evidence>
<dbReference type="InterPro" id="IPR036852">
    <property type="entry name" value="Peptidase_S8/S53_dom_sf"/>
</dbReference>
<keyword evidence="3 5" id="KW-0378">Hydrolase</keyword>
<comment type="caution">
    <text evidence="9">The sequence shown here is derived from an EMBL/GenBank/DDBJ whole genome shotgun (WGS) entry which is preliminary data.</text>
</comment>
<feature type="compositionally biased region" description="Polar residues" evidence="6">
    <location>
        <begin position="362"/>
        <end position="371"/>
    </location>
</feature>
<keyword evidence="7" id="KW-1133">Transmembrane helix</keyword>
<dbReference type="InterPro" id="IPR015500">
    <property type="entry name" value="Peptidase_S8_subtilisin-rel"/>
</dbReference>